<evidence type="ECO:0000259" key="3">
    <source>
        <dbReference type="Pfam" id="PF01370"/>
    </source>
</evidence>
<reference evidence="4 5" key="1">
    <citation type="journal article" date="2016" name="Nat. Commun.">
        <title>Thousands of microbial genomes shed light on interconnected biogeochemical processes in an aquifer system.</title>
        <authorList>
            <person name="Anantharaman K."/>
            <person name="Brown C.T."/>
            <person name="Hug L.A."/>
            <person name="Sharon I."/>
            <person name="Castelle C.J."/>
            <person name="Probst A.J."/>
            <person name="Thomas B.C."/>
            <person name="Singh A."/>
            <person name="Wilkins M.J."/>
            <person name="Karaoz U."/>
            <person name="Brodie E.L."/>
            <person name="Williams K.H."/>
            <person name="Hubbard S.S."/>
            <person name="Banfield J.F."/>
        </authorList>
    </citation>
    <scope>NUCLEOTIDE SEQUENCE [LARGE SCALE GENOMIC DNA]</scope>
</reference>
<dbReference type="InterPro" id="IPR001509">
    <property type="entry name" value="Epimerase_deHydtase"/>
</dbReference>
<keyword evidence="2" id="KW-0119">Carbohydrate metabolism</keyword>
<dbReference type="Proteomes" id="UP000179106">
    <property type="component" value="Unassembled WGS sequence"/>
</dbReference>
<keyword evidence="1" id="KW-0521">NADP</keyword>
<dbReference type="Gene3D" id="3.90.25.10">
    <property type="entry name" value="UDP-galactose 4-epimerase, domain 1"/>
    <property type="match status" value="1"/>
</dbReference>
<dbReference type="PANTHER" id="PTHR43103:SF3">
    <property type="entry name" value="ADP-L-GLYCERO-D-MANNO-HEPTOSE-6-EPIMERASE"/>
    <property type="match status" value="1"/>
</dbReference>
<dbReference type="STRING" id="1802126.A3B25_02160"/>
<evidence type="ECO:0000313" key="4">
    <source>
        <dbReference type="EMBL" id="OGZ53401.1"/>
    </source>
</evidence>
<sequence length="297" mass="33084">MRTLITGGTGFVGSNLVTEFLKAGHEVLITGNDAEQKIPNFKGKYIKGDLAAIDWKQIGAVDAVFHEAANNATTFLDKEEMFRVNLEASRKLFEYAVRSGCKKIVYASSTAVYGDAPPPYREAGPFRPLNPYAESKLALDEFAMGFAKKNAGVIVVGLRYCNVYGPRENHKGMRASMIYQLAQQMKSGSPKIFKDGEQKRDYIYVVDVVRANLLALEARESCIVNCGSGRATSFNDIIKILNRTLGVNRTPEYIENPYADRYQSFTQCDMSLAKEKLGFVPEFDVEKGIADYYRNGL</sequence>
<dbReference type="Gene3D" id="3.40.50.720">
    <property type="entry name" value="NAD(P)-binding Rossmann-like Domain"/>
    <property type="match status" value="1"/>
</dbReference>
<dbReference type="AlphaFoldDB" id="A0A1G2GTW7"/>
<comment type="caution">
    <text evidence="4">The sequence shown here is derived from an EMBL/GenBank/DDBJ whole genome shotgun (WGS) entry which is preliminary data.</text>
</comment>
<evidence type="ECO:0000313" key="5">
    <source>
        <dbReference type="Proteomes" id="UP000179106"/>
    </source>
</evidence>
<dbReference type="SUPFAM" id="SSF51735">
    <property type="entry name" value="NAD(P)-binding Rossmann-fold domains"/>
    <property type="match status" value="1"/>
</dbReference>
<feature type="domain" description="NAD-dependent epimerase/dehydratase" evidence="3">
    <location>
        <begin position="4"/>
        <end position="227"/>
    </location>
</feature>
<protein>
    <recommendedName>
        <fullName evidence="3">NAD-dependent epimerase/dehydratase domain-containing protein</fullName>
    </recommendedName>
</protein>
<dbReference type="InterPro" id="IPR036291">
    <property type="entry name" value="NAD(P)-bd_dom_sf"/>
</dbReference>
<proteinExistence type="predicted"/>
<dbReference type="Pfam" id="PF01370">
    <property type="entry name" value="Epimerase"/>
    <property type="match status" value="1"/>
</dbReference>
<dbReference type="EMBL" id="MHNW01000020">
    <property type="protein sequence ID" value="OGZ53401.1"/>
    <property type="molecule type" value="Genomic_DNA"/>
</dbReference>
<gene>
    <name evidence="4" type="ORF">A3B25_02160</name>
</gene>
<evidence type="ECO:0000256" key="2">
    <source>
        <dbReference type="ARBA" id="ARBA00023277"/>
    </source>
</evidence>
<dbReference type="PANTHER" id="PTHR43103">
    <property type="entry name" value="NUCLEOSIDE-DIPHOSPHATE-SUGAR EPIMERASE"/>
    <property type="match status" value="1"/>
</dbReference>
<name>A0A1G2GTW7_9BACT</name>
<organism evidence="4 5">
    <name type="scientific">Candidatus Ryanbacteria bacterium RIFCSPLOWO2_01_FULL_48_26</name>
    <dbReference type="NCBI Taxonomy" id="1802126"/>
    <lineage>
        <taxon>Bacteria</taxon>
        <taxon>Candidatus Ryaniibacteriota</taxon>
    </lineage>
</organism>
<evidence type="ECO:0000256" key="1">
    <source>
        <dbReference type="ARBA" id="ARBA00022857"/>
    </source>
</evidence>
<accession>A0A1G2GTW7</accession>